<evidence type="ECO:0000313" key="2">
    <source>
        <dbReference type="EMBL" id="MBO0476444.1"/>
    </source>
</evidence>
<evidence type="ECO:0000313" key="3">
    <source>
        <dbReference type="Proteomes" id="UP000664857"/>
    </source>
</evidence>
<keyword evidence="1" id="KW-0812">Transmembrane</keyword>
<reference evidence="2 3" key="1">
    <citation type="submission" date="2021-03" db="EMBL/GenBank/DDBJ databases">
        <title>Enterococcal diversity collection.</title>
        <authorList>
            <person name="Gilmore M.S."/>
            <person name="Schwartzman J."/>
            <person name="Van Tyne D."/>
            <person name="Martin M."/>
            <person name="Earl A.M."/>
            <person name="Manson A.L."/>
            <person name="Straub T."/>
            <person name="Salamzade R."/>
            <person name="Saavedra J."/>
            <person name="Lebreton F."/>
            <person name="Prichula J."/>
            <person name="Schaufler K."/>
            <person name="Gaca A."/>
            <person name="Sgardioli B."/>
            <person name="Wagenaar J."/>
            <person name="Strong T."/>
        </authorList>
    </citation>
    <scope>NUCLEOTIDE SEQUENCE [LARGE SCALE GENOMIC DNA]</scope>
    <source>
        <strain evidence="2 3">DIV0080</strain>
    </source>
</reference>
<dbReference type="EMBL" id="JAFLVX010000015">
    <property type="protein sequence ID" value="MBO0476444.1"/>
    <property type="molecule type" value="Genomic_DNA"/>
</dbReference>
<feature type="transmembrane region" description="Helical" evidence="1">
    <location>
        <begin position="94"/>
        <end position="118"/>
    </location>
</feature>
<feature type="transmembrane region" description="Helical" evidence="1">
    <location>
        <begin position="5"/>
        <end position="28"/>
    </location>
</feature>
<protein>
    <submittedName>
        <fullName evidence="2">Uncharacterized protein</fullName>
    </submittedName>
</protein>
<dbReference type="RefSeq" id="WP_206965455.1">
    <property type="nucleotide sequence ID" value="NZ_JAFLVX010000015.1"/>
</dbReference>
<feature type="transmembrane region" description="Helical" evidence="1">
    <location>
        <begin position="40"/>
        <end position="57"/>
    </location>
</feature>
<organism evidence="2 3">
    <name type="scientific">Candidatus Vagococcus giribetii</name>
    <dbReference type="NCBI Taxonomy" id="2230876"/>
    <lineage>
        <taxon>Bacteria</taxon>
        <taxon>Bacillati</taxon>
        <taxon>Bacillota</taxon>
        <taxon>Bacilli</taxon>
        <taxon>Lactobacillales</taxon>
        <taxon>Enterococcaceae</taxon>
        <taxon>Vagococcus</taxon>
    </lineage>
</organism>
<gene>
    <name evidence="2" type="ORF">DOK76_05135</name>
</gene>
<comment type="caution">
    <text evidence="2">The sequence shown here is derived from an EMBL/GenBank/DDBJ whole genome shotgun (WGS) entry which is preliminary data.</text>
</comment>
<sequence>MRKDYWQIVVLTLVYDIVYFLSLVFATGYGIGIKCDDNQLIGYVLVIVTLLICLVSFKVKDTMYQKNVIKVMGVLIALFLILFFSGIVGSNEAMFLFTIPIIVIPIFIYMCMFHYLCFY</sequence>
<accession>A0ABS3HRP7</accession>
<keyword evidence="1" id="KW-0472">Membrane</keyword>
<keyword evidence="1" id="KW-1133">Transmembrane helix</keyword>
<proteinExistence type="predicted"/>
<name>A0ABS3HRP7_9ENTE</name>
<dbReference type="Proteomes" id="UP000664857">
    <property type="component" value="Unassembled WGS sequence"/>
</dbReference>
<keyword evidence="3" id="KW-1185">Reference proteome</keyword>
<feature type="transmembrane region" description="Helical" evidence="1">
    <location>
        <begin position="69"/>
        <end position="88"/>
    </location>
</feature>
<evidence type="ECO:0000256" key="1">
    <source>
        <dbReference type="SAM" id="Phobius"/>
    </source>
</evidence>